<evidence type="ECO:0000256" key="5">
    <source>
        <dbReference type="ARBA" id="ARBA00023136"/>
    </source>
</evidence>
<dbReference type="RefSeq" id="WP_082365778.1">
    <property type="nucleotide sequence ID" value="NZ_JAADZU010000058.1"/>
</dbReference>
<feature type="transmembrane region" description="Helical" evidence="6">
    <location>
        <begin position="446"/>
        <end position="469"/>
    </location>
</feature>
<feature type="transmembrane region" description="Helical" evidence="6">
    <location>
        <begin position="64"/>
        <end position="86"/>
    </location>
</feature>
<protein>
    <submittedName>
        <fullName evidence="7">APC family permease</fullName>
    </submittedName>
</protein>
<keyword evidence="4 6" id="KW-1133">Transmembrane helix</keyword>
<dbReference type="GO" id="GO:0005886">
    <property type="term" value="C:plasma membrane"/>
    <property type="evidence" value="ECO:0007669"/>
    <property type="project" value="UniProtKB-SubCell"/>
</dbReference>
<dbReference type="InterPro" id="IPR050367">
    <property type="entry name" value="APC_superfamily"/>
</dbReference>
<evidence type="ECO:0000256" key="3">
    <source>
        <dbReference type="ARBA" id="ARBA00022692"/>
    </source>
</evidence>
<organism evidence="7 8">
    <name type="scientific">Gordonia desulfuricans</name>
    <dbReference type="NCBI Taxonomy" id="89051"/>
    <lineage>
        <taxon>Bacteria</taxon>
        <taxon>Bacillati</taxon>
        <taxon>Actinomycetota</taxon>
        <taxon>Actinomycetes</taxon>
        <taxon>Mycobacteriales</taxon>
        <taxon>Gordoniaceae</taxon>
        <taxon>Gordonia</taxon>
    </lineage>
</organism>
<dbReference type="Gene3D" id="1.20.1740.10">
    <property type="entry name" value="Amino acid/polyamine transporter I"/>
    <property type="match status" value="1"/>
</dbReference>
<feature type="transmembrane region" description="Helical" evidence="6">
    <location>
        <begin position="31"/>
        <end position="52"/>
    </location>
</feature>
<feature type="transmembrane region" description="Helical" evidence="6">
    <location>
        <begin position="203"/>
        <end position="227"/>
    </location>
</feature>
<dbReference type="AlphaFoldDB" id="A0A7K3LSA1"/>
<dbReference type="PIRSF" id="PIRSF006060">
    <property type="entry name" value="AA_transporter"/>
    <property type="match status" value="1"/>
</dbReference>
<feature type="transmembrane region" description="Helical" evidence="6">
    <location>
        <begin position="170"/>
        <end position="191"/>
    </location>
</feature>
<dbReference type="EMBL" id="JAADZU010000058">
    <property type="protein sequence ID" value="NDK91164.1"/>
    <property type="molecule type" value="Genomic_DNA"/>
</dbReference>
<dbReference type="Proteomes" id="UP000466307">
    <property type="component" value="Unassembled WGS sequence"/>
</dbReference>
<keyword evidence="8" id="KW-1185">Reference proteome</keyword>
<feature type="transmembrane region" description="Helical" evidence="6">
    <location>
        <begin position="348"/>
        <end position="370"/>
    </location>
</feature>
<reference evidence="7 8" key="1">
    <citation type="submission" date="2020-01" db="EMBL/GenBank/DDBJ databases">
        <title>Investigation of new actinobacteria for the biodesulphurisation of diesel fuel.</title>
        <authorList>
            <person name="Athi Narayanan S.M."/>
        </authorList>
    </citation>
    <scope>NUCLEOTIDE SEQUENCE [LARGE SCALE GENOMIC DNA]</scope>
    <source>
        <strain evidence="7 8">213E</strain>
    </source>
</reference>
<feature type="transmembrane region" description="Helical" evidence="6">
    <location>
        <begin position="382"/>
        <end position="406"/>
    </location>
</feature>
<sequence>MTDSLTPSTAAPVPPDDATTLKSGTVGTTHIVAMVIAAAAPIASAVALIPLGMLLGNGAGMPGALLLVSLILAVFAVGFVKILPYITNTGAIYAYVSAGLGRPAGLASAYVLALVYVALGASVVGGFSYFATALMERFFDFNPPWLIVAIACVVIGTGMAVAGVTLTARVLLVILTLELIGLLVVDIAILVEQGFPAFTLDVFSPSTVFTGAVGVAVIYAFSMFLGFEATAIYSEEAKAPRRTIPRATYIILVLIGGLYTFSSWAMVAGTGVDELVPAVAEDPGTFVFRLSDHYVGTGWTDILSVLNALSLFAGVLAFQNAGARYLFALSRDNMAPRALGVTHPKTGTPSIGLISIAVVFVLLSVVYFAADYSPLLDMSTSLVGMGTIGLVGMLTVASISIAVFFFRRKVIGVTTVGAPVLAAILLSLCTYAGIDNYGALTGVPTWWVNNLPWILLVVAAAGLAFGFWVRAKYPERYELIGQTRI</sequence>
<evidence type="ECO:0000313" key="7">
    <source>
        <dbReference type="EMBL" id="NDK91164.1"/>
    </source>
</evidence>
<gene>
    <name evidence="7" type="ORF">GYA93_16460</name>
</gene>
<comment type="caution">
    <text evidence="7">The sequence shown here is derived from an EMBL/GenBank/DDBJ whole genome shotgun (WGS) entry which is preliminary data.</text>
</comment>
<accession>A0A7K3LSA1</accession>
<dbReference type="PANTHER" id="PTHR42770">
    <property type="entry name" value="AMINO ACID TRANSPORTER-RELATED"/>
    <property type="match status" value="1"/>
</dbReference>
<evidence type="ECO:0000256" key="2">
    <source>
        <dbReference type="ARBA" id="ARBA00022475"/>
    </source>
</evidence>
<dbReference type="InterPro" id="IPR002293">
    <property type="entry name" value="AA/rel_permease1"/>
</dbReference>
<feature type="transmembrane region" description="Helical" evidence="6">
    <location>
        <begin position="107"/>
        <end position="131"/>
    </location>
</feature>
<evidence type="ECO:0000256" key="6">
    <source>
        <dbReference type="SAM" id="Phobius"/>
    </source>
</evidence>
<dbReference type="Pfam" id="PF13520">
    <property type="entry name" value="AA_permease_2"/>
    <property type="match status" value="1"/>
</dbReference>
<name>A0A7K3LSA1_9ACTN</name>
<keyword evidence="5 6" id="KW-0472">Membrane</keyword>
<evidence type="ECO:0000256" key="1">
    <source>
        <dbReference type="ARBA" id="ARBA00004651"/>
    </source>
</evidence>
<keyword evidence="3 6" id="KW-0812">Transmembrane</keyword>
<evidence type="ECO:0000313" key="8">
    <source>
        <dbReference type="Proteomes" id="UP000466307"/>
    </source>
</evidence>
<feature type="transmembrane region" description="Helical" evidence="6">
    <location>
        <begin position="413"/>
        <end position="434"/>
    </location>
</feature>
<evidence type="ECO:0000256" key="4">
    <source>
        <dbReference type="ARBA" id="ARBA00022989"/>
    </source>
</evidence>
<comment type="subcellular location">
    <subcellularLocation>
        <location evidence="1">Cell membrane</location>
        <topology evidence="1">Multi-pass membrane protein</topology>
    </subcellularLocation>
</comment>
<proteinExistence type="predicted"/>
<feature type="transmembrane region" description="Helical" evidence="6">
    <location>
        <begin position="143"/>
        <end position="163"/>
    </location>
</feature>
<feature type="transmembrane region" description="Helical" evidence="6">
    <location>
        <begin position="302"/>
        <end position="327"/>
    </location>
</feature>
<keyword evidence="2" id="KW-1003">Cell membrane</keyword>
<dbReference type="GO" id="GO:0022857">
    <property type="term" value="F:transmembrane transporter activity"/>
    <property type="evidence" value="ECO:0007669"/>
    <property type="project" value="InterPro"/>
</dbReference>
<feature type="transmembrane region" description="Helical" evidence="6">
    <location>
        <begin position="247"/>
        <end position="267"/>
    </location>
</feature>
<dbReference type="PANTHER" id="PTHR42770:SF16">
    <property type="entry name" value="AMINO ACID PERMEASE"/>
    <property type="match status" value="1"/>
</dbReference>